<evidence type="ECO:0000256" key="3">
    <source>
        <dbReference type="ARBA" id="ARBA00023163"/>
    </source>
</evidence>
<dbReference type="GO" id="GO:0003677">
    <property type="term" value="F:DNA binding"/>
    <property type="evidence" value="ECO:0007669"/>
    <property type="project" value="UniProtKB-KW"/>
</dbReference>
<dbReference type="InterPro" id="IPR050679">
    <property type="entry name" value="Bact_HTH_transcr_reg"/>
</dbReference>
<dbReference type="PROSITE" id="PS50949">
    <property type="entry name" value="HTH_GNTR"/>
    <property type="match status" value="1"/>
</dbReference>
<dbReference type="GO" id="GO:0003700">
    <property type="term" value="F:DNA-binding transcription factor activity"/>
    <property type="evidence" value="ECO:0007669"/>
    <property type="project" value="InterPro"/>
</dbReference>
<dbReference type="GO" id="GO:0045892">
    <property type="term" value="P:negative regulation of DNA-templated transcription"/>
    <property type="evidence" value="ECO:0007669"/>
    <property type="project" value="TreeGrafter"/>
</dbReference>
<protein>
    <submittedName>
        <fullName evidence="5">Transcriptional regulator, GntR family</fullName>
    </submittedName>
</protein>
<dbReference type="PANTHER" id="PTHR44846:SF1">
    <property type="entry name" value="MANNOSYL-D-GLYCERATE TRANSPORT_METABOLISM SYSTEM REPRESSOR MNGR-RELATED"/>
    <property type="match status" value="1"/>
</dbReference>
<keyword evidence="3" id="KW-0804">Transcription</keyword>
<evidence type="ECO:0000256" key="1">
    <source>
        <dbReference type="ARBA" id="ARBA00023015"/>
    </source>
</evidence>
<dbReference type="SMART" id="SM00866">
    <property type="entry name" value="UTRA"/>
    <property type="match status" value="1"/>
</dbReference>
<keyword evidence="1" id="KW-0805">Transcription regulation</keyword>
<dbReference type="SMART" id="SM00345">
    <property type="entry name" value="HTH_GNTR"/>
    <property type="match status" value="1"/>
</dbReference>
<dbReference type="FunFam" id="1.10.10.10:FF:000079">
    <property type="entry name" value="GntR family transcriptional regulator"/>
    <property type="match status" value="1"/>
</dbReference>
<dbReference type="PANTHER" id="PTHR44846">
    <property type="entry name" value="MANNOSYL-D-GLYCERATE TRANSPORT/METABOLISM SYSTEM REPRESSOR MNGR-RELATED"/>
    <property type="match status" value="1"/>
</dbReference>
<evidence type="ECO:0000313" key="6">
    <source>
        <dbReference type="Proteomes" id="UP000199068"/>
    </source>
</evidence>
<dbReference type="AlphaFoldDB" id="A0A1G9SRX3"/>
<dbReference type="InterPro" id="IPR036390">
    <property type="entry name" value="WH_DNA-bd_sf"/>
</dbReference>
<dbReference type="PRINTS" id="PR00035">
    <property type="entry name" value="HTHGNTR"/>
</dbReference>
<organism evidence="5 6">
    <name type="scientific">Romboutsia lituseburensis DSM 797</name>
    <dbReference type="NCBI Taxonomy" id="1121325"/>
    <lineage>
        <taxon>Bacteria</taxon>
        <taxon>Bacillati</taxon>
        <taxon>Bacillota</taxon>
        <taxon>Clostridia</taxon>
        <taxon>Peptostreptococcales</taxon>
        <taxon>Peptostreptococcaceae</taxon>
        <taxon>Romboutsia</taxon>
    </lineage>
</organism>
<dbReference type="SUPFAM" id="SSF46785">
    <property type="entry name" value="Winged helix' DNA-binding domain"/>
    <property type="match status" value="1"/>
</dbReference>
<dbReference type="CDD" id="cd07377">
    <property type="entry name" value="WHTH_GntR"/>
    <property type="match status" value="1"/>
</dbReference>
<gene>
    <name evidence="5" type="ORF">SAMN04515677_11077</name>
</gene>
<dbReference type="Gene3D" id="1.10.10.10">
    <property type="entry name" value="Winged helix-like DNA-binding domain superfamily/Winged helix DNA-binding domain"/>
    <property type="match status" value="1"/>
</dbReference>
<sequence>MEIVDKSSTTPLHIQLSSIIKKMIETGELKEGDSIIPERELCNMQNVSRMTVNKAIVGLVSEGLLYRVQGKGTFVAKNKRKYQFRSVKGFTDVMKEKGINIRTDILSFEMEVPSELIKKKLNIDNEETNVYKVIRLRYMDGEPFGLETVYLSEDTCKGFTKKMIDNNSLYKMLSENYNYKIQKAEQTMEPIMLSEEECNILDAEDGTLALKIQRNSYNADNQPIEYTISIFRSDKYQYELILSE</sequence>
<dbReference type="InterPro" id="IPR036388">
    <property type="entry name" value="WH-like_DNA-bd_sf"/>
</dbReference>
<proteinExistence type="predicted"/>
<dbReference type="EMBL" id="FNGW01000010">
    <property type="protein sequence ID" value="SDM38219.1"/>
    <property type="molecule type" value="Genomic_DNA"/>
</dbReference>
<feature type="domain" description="HTH gntR-type" evidence="4">
    <location>
        <begin position="10"/>
        <end position="78"/>
    </location>
</feature>
<dbReference type="Pfam" id="PF00392">
    <property type="entry name" value="GntR"/>
    <property type="match status" value="1"/>
</dbReference>
<dbReference type="InterPro" id="IPR028978">
    <property type="entry name" value="Chorismate_lyase_/UTRA_dom_sf"/>
</dbReference>
<dbReference type="STRING" id="1121325.SAMN04515677_11077"/>
<dbReference type="Proteomes" id="UP000199068">
    <property type="component" value="Unassembled WGS sequence"/>
</dbReference>
<dbReference type="InterPro" id="IPR011663">
    <property type="entry name" value="UTRA"/>
</dbReference>
<accession>A0A1G9SRX3</accession>
<dbReference type="SUPFAM" id="SSF64288">
    <property type="entry name" value="Chorismate lyase-like"/>
    <property type="match status" value="1"/>
</dbReference>
<name>A0A1G9SRX3_9FIRM</name>
<reference evidence="5 6" key="1">
    <citation type="submission" date="2016-10" db="EMBL/GenBank/DDBJ databases">
        <authorList>
            <person name="de Groot N.N."/>
        </authorList>
    </citation>
    <scope>NUCLEOTIDE SEQUENCE [LARGE SCALE GENOMIC DNA]</scope>
    <source>
        <strain evidence="5 6">DSM 797</strain>
    </source>
</reference>
<dbReference type="Pfam" id="PF07702">
    <property type="entry name" value="UTRA"/>
    <property type="match status" value="1"/>
</dbReference>
<dbReference type="InterPro" id="IPR000524">
    <property type="entry name" value="Tscrpt_reg_HTH_GntR"/>
</dbReference>
<dbReference type="Gene3D" id="3.40.1410.10">
    <property type="entry name" value="Chorismate lyase-like"/>
    <property type="match status" value="1"/>
</dbReference>
<keyword evidence="2" id="KW-0238">DNA-binding</keyword>
<dbReference type="RefSeq" id="WP_092727401.1">
    <property type="nucleotide sequence ID" value="NZ_FNGW01000010.1"/>
</dbReference>
<evidence type="ECO:0000313" key="5">
    <source>
        <dbReference type="EMBL" id="SDM38219.1"/>
    </source>
</evidence>
<evidence type="ECO:0000259" key="4">
    <source>
        <dbReference type="PROSITE" id="PS50949"/>
    </source>
</evidence>
<evidence type="ECO:0000256" key="2">
    <source>
        <dbReference type="ARBA" id="ARBA00023125"/>
    </source>
</evidence>
<keyword evidence="6" id="KW-1185">Reference proteome</keyword>